<evidence type="ECO:0000313" key="2">
    <source>
        <dbReference type="EMBL" id="PIQ72508.1"/>
    </source>
</evidence>
<dbReference type="CDD" id="cd02440">
    <property type="entry name" value="AdoMet_MTases"/>
    <property type="match status" value="1"/>
</dbReference>
<evidence type="ECO:0000313" key="3">
    <source>
        <dbReference type="Proteomes" id="UP000229570"/>
    </source>
</evidence>
<dbReference type="EMBL" id="PCVL01000033">
    <property type="protein sequence ID" value="PIQ72508.1"/>
    <property type="molecule type" value="Genomic_DNA"/>
</dbReference>
<comment type="caution">
    <text evidence="2">The sequence shown here is derived from an EMBL/GenBank/DDBJ whole genome shotgun (WGS) entry which is preliminary data.</text>
</comment>
<reference evidence="2 3" key="1">
    <citation type="submission" date="2017-09" db="EMBL/GenBank/DDBJ databases">
        <title>Depth-based differentiation of microbial function through sediment-hosted aquifers and enrichment of novel symbionts in the deep terrestrial subsurface.</title>
        <authorList>
            <person name="Probst A.J."/>
            <person name="Ladd B."/>
            <person name="Jarett J.K."/>
            <person name="Geller-Mcgrath D.E."/>
            <person name="Sieber C.M."/>
            <person name="Emerson J.B."/>
            <person name="Anantharaman K."/>
            <person name="Thomas B.C."/>
            <person name="Malmstrom R."/>
            <person name="Stieglmeier M."/>
            <person name="Klingl A."/>
            <person name="Woyke T."/>
            <person name="Ryan C.M."/>
            <person name="Banfield J.F."/>
        </authorList>
    </citation>
    <scope>NUCLEOTIDE SEQUENCE [LARGE SCALE GENOMIC DNA]</scope>
    <source>
        <strain evidence="2">CG11_big_fil_rev_8_21_14_0_20_35_14</strain>
    </source>
</reference>
<evidence type="ECO:0000259" key="1">
    <source>
        <dbReference type="Pfam" id="PF08241"/>
    </source>
</evidence>
<dbReference type="Gene3D" id="3.40.50.150">
    <property type="entry name" value="Vaccinia Virus protein VP39"/>
    <property type="match status" value="1"/>
</dbReference>
<feature type="domain" description="Methyltransferase type 11" evidence="1">
    <location>
        <begin position="48"/>
        <end position="138"/>
    </location>
</feature>
<dbReference type="Pfam" id="PF08241">
    <property type="entry name" value="Methyltransf_11"/>
    <property type="match status" value="1"/>
</dbReference>
<protein>
    <recommendedName>
        <fullName evidence="1">Methyltransferase type 11 domain-containing protein</fullName>
    </recommendedName>
</protein>
<sequence length="203" mass="24103">MNKTYWQRIKKIEGPGSKEEFDQVGQKNTRNAFEKFILKNSNKNSLLLDAGCSTGVEAFRLYNKGYLGRYFGVDNNLKAIKLARKNLSDNQKVKFFSFDLSKLNFKSNYFDIVLTKDVIEHHQYYVKILSELSRVTKKFLILSMFIKPSFFLGDKITLHKDGYYLNRYNQGKLFRFMAKHHFKKPKKIYEDWQDIVFVFEKVV</sequence>
<name>A0A2H0KMM5_9BACT</name>
<dbReference type="PANTHER" id="PTHR43861">
    <property type="entry name" value="TRANS-ACONITATE 2-METHYLTRANSFERASE-RELATED"/>
    <property type="match status" value="1"/>
</dbReference>
<dbReference type="Proteomes" id="UP000229570">
    <property type="component" value="Unassembled WGS sequence"/>
</dbReference>
<dbReference type="PANTHER" id="PTHR43861:SF6">
    <property type="entry name" value="METHYLTRANSFERASE TYPE 11"/>
    <property type="match status" value="1"/>
</dbReference>
<organism evidence="2 3">
    <name type="scientific">Candidatus Roizmanbacteria bacterium CG11_big_fil_rev_8_21_14_0_20_35_14</name>
    <dbReference type="NCBI Taxonomy" id="1974855"/>
    <lineage>
        <taxon>Bacteria</taxon>
        <taxon>Candidatus Roizmaniibacteriota</taxon>
    </lineage>
</organism>
<dbReference type="InterPro" id="IPR013216">
    <property type="entry name" value="Methyltransf_11"/>
</dbReference>
<dbReference type="SUPFAM" id="SSF53335">
    <property type="entry name" value="S-adenosyl-L-methionine-dependent methyltransferases"/>
    <property type="match status" value="1"/>
</dbReference>
<dbReference type="GO" id="GO:0008757">
    <property type="term" value="F:S-adenosylmethionine-dependent methyltransferase activity"/>
    <property type="evidence" value="ECO:0007669"/>
    <property type="project" value="InterPro"/>
</dbReference>
<proteinExistence type="predicted"/>
<dbReference type="AlphaFoldDB" id="A0A2H0KMM5"/>
<accession>A0A2H0KMM5</accession>
<dbReference type="InterPro" id="IPR029063">
    <property type="entry name" value="SAM-dependent_MTases_sf"/>
</dbReference>
<gene>
    <name evidence="2" type="ORF">COV86_02690</name>
</gene>